<dbReference type="GO" id="GO:0035091">
    <property type="term" value="F:phosphatidylinositol binding"/>
    <property type="evidence" value="ECO:0007669"/>
    <property type="project" value="TreeGrafter"/>
</dbReference>
<evidence type="ECO:0000256" key="11">
    <source>
        <dbReference type="SAM" id="MobiDB-lite"/>
    </source>
</evidence>
<name>A0A556VWU4_BAGYA</name>
<dbReference type="Pfam" id="PF17047">
    <property type="entry name" value="SMP_LBD"/>
    <property type="match status" value="1"/>
</dbReference>
<keyword evidence="2" id="KW-0813">Transport</keyword>
<dbReference type="PANTHER" id="PTHR45761:SF2">
    <property type="entry name" value="EXTENDED SYNAPTOTAGMIN-2"/>
    <property type="match status" value="1"/>
</dbReference>
<dbReference type="InterPro" id="IPR031468">
    <property type="entry name" value="SMP_LBD"/>
</dbReference>
<evidence type="ECO:0000256" key="2">
    <source>
        <dbReference type="ARBA" id="ARBA00022448"/>
    </source>
</evidence>
<comment type="subcellular location">
    <subcellularLocation>
        <location evidence="1">Membrane</location>
    </subcellularLocation>
</comment>
<feature type="region of interest" description="Disordered" evidence="11">
    <location>
        <begin position="1"/>
        <end position="49"/>
    </location>
</feature>
<keyword evidence="3 12" id="KW-0812">Transmembrane</keyword>
<dbReference type="Proteomes" id="UP000319801">
    <property type="component" value="Unassembled WGS sequence"/>
</dbReference>
<evidence type="ECO:0000313" key="15">
    <source>
        <dbReference type="Proteomes" id="UP000319801"/>
    </source>
</evidence>
<evidence type="ECO:0000256" key="3">
    <source>
        <dbReference type="ARBA" id="ARBA00022692"/>
    </source>
</evidence>
<keyword evidence="7 12" id="KW-1133">Transmembrane helix</keyword>
<feature type="domain" description="SMP-LTD" evidence="13">
    <location>
        <begin position="75"/>
        <end position="254"/>
    </location>
</feature>
<evidence type="ECO:0000256" key="5">
    <source>
        <dbReference type="ARBA" id="ARBA00022737"/>
    </source>
</evidence>
<dbReference type="InterPro" id="IPR039010">
    <property type="entry name" value="Synaptotagmin_SMP"/>
</dbReference>
<reference evidence="14 15" key="1">
    <citation type="journal article" date="2019" name="Genome Biol. Evol.">
        <title>Whole-Genome Sequencing of the Giant Devil Catfish, Bagarius yarrelli.</title>
        <authorList>
            <person name="Jiang W."/>
            <person name="Lv Y."/>
            <person name="Cheng L."/>
            <person name="Yang K."/>
            <person name="Chao B."/>
            <person name="Wang X."/>
            <person name="Li Y."/>
            <person name="Pan X."/>
            <person name="You X."/>
            <person name="Zhang Y."/>
            <person name="Yang J."/>
            <person name="Li J."/>
            <person name="Zhang X."/>
            <person name="Liu S."/>
            <person name="Sun C."/>
            <person name="Yang J."/>
            <person name="Shi Q."/>
        </authorList>
    </citation>
    <scope>NUCLEOTIDE SEQUENCE [LARGE SCALE GENOMIC DNA]</scope>
    <source>
        <strain evidence="14">JWS20170419001</strain>
        <tissue evidence="14">Muscle</tissue>
    </source>
</reference>
<dbReference type="InterPro" id="IPR051634">
    <property type="entry name" value="Extended_Synaptotagmin"/>
</dbReference>
<evidence type="ECO:0000256" key="8">
    <source>
        <dbReference type="ARBA" id="ARBA00023055"/>
    </source>
</evidence>
<keyword evidence="10 12" id="KW-0472">Membrane</keyword>
<dbReference type="GO" id="GO:0005544">
    <property type="term" value="F:calcium-dependent phospholipid binding"/>
    <property type="evidence" value="ECO:0007669"/>
    <property type="project" value="TreeGrafter"/>
</dbReference>
<evidence type="ECO:0000313" key="14">
    <source>
        <dbReference type="EMBL" id="TUI39870.1"/>
    </source>
</evidence>
<dbReference type="PROSITE" id="PS51847">
    <property type="entry name" value="SMP"/>
    <property type="match status" value="1"/>
</dbReference>
<keyword evidence="15" id="KW-1185">Reference proteome</keyword>
<dbReference type="EMBL" id="VCAZ01000374">
    <property type="protein sequence ID" value="TUI39870.1"/>
    <property type="molecule type" value="Genomic_DNA"/>
</dbReference>
<evidence type="ECO:0000256" key="4">
    <source>
        <dbReference type="ARBA" id="ARBA00022723"/>
    </source>
</evidence>
<sequence>MTTAVNGPDPEWTEAAARAQDPDPNPSRSRTQPEPLEEPEPCGPPNSAVQDAKNTGVKFAKSFLLVLPVYVLGYLGFSFSWILISLALLFWIRRNHRTRFSGTVHQMWPYICQFVDKLFRETIEPSIKGANAHLSSFCFSKIDMGDKPLRVNGVKVYNENIDKRQIIMDLQISFVGNTEIDVEIKKYYCRAGINSIQSAKKVTSDPNPLVQFKVGHTVFESKLLQADQMTLDQRFPLKSAGPSATLKMKIALRV</sequence>
<dbReference type="GO" id="GO:0005509">
    <property type="term" value="F:calcium ion binding"/>
    <property type="evidence" value="ECO:0007669"/>
    <property type="project" value="TreeGrafter"/>
</dbReference>
<keyword evidence="8" id="KW-0445">Lipid transport</keyword>
<evidence type="ECO:0000256" key="12">
    <source>
        <dbReference type="SAM" id="Phobius"/>
    </source>
</evidence>
<evidence type="ECO:0000256" key="1">
    <source>
        <dbReference type="ARBA" id="ARBA00004370"/>
    </source>
</evidence>
<dbReference type="AlphaFoldDB" id="A0A556VWU4"/>
<dbReference type="OrthoDB" id="8951477at2759"/>
<proteinExistence type="predicted"/>
<feature type="transmembrane region" description="Helical" evidence="12">
    <location>
        <begin position="71"/>
        <end position="92"/>
    </location>
</feature>
<evidence type="ECO:0000259" key="13">
    <source>
        <dbReference type="PROSITE" id="PS51847"/>
    </source>
</evidence>
<gene>
    <name evidence="14" type="ORF">Baya_16875</name>
</gene>
<protein>
    <submittedName>
        <fullName evidence="14">Extended synaptotagmin-2</fullName>
    </submittedName>
</protein>
<dbReference type="GO" id="GO:0006869">
    <property type="term" value="P:lipid transport"/>
    <property type="evidence" value="ECO:0007669"/>
    <property type="project" value="UniProtKB-KW"/>
</dbReference>
<dbReference type="GO" id="GO:0008429">
    <property type="term" value="F:phosphatidylethanolamine binding"/>
    <property type="evidence" value="ECO:0007669"/>
    <property type="project" value="TreeGrafter"/>
</dbReference>
<accession>A0A556VWU4</accession>
<dbReference type="PANTHER" id="PTHR45761">
    <property type="entry name" value="EXTENDED SYNAPTOTAGMIN-LIKE PROTEIN 2, ISOFORM C"/>
    <property type="match status" value="1"/>
</dbReference>
<keyword evidence="6" id="KW-0106">Calcium</keyword>
<dbReference type="GO" id="GO:0005789">
    <property type="term" value="C:endoplasmic reticulum membrane"/>
    <property type="evidence" value="ECO:0007669"/>
    <property type="project" value="TreeGrafter"/>
</dbReference>
<keyword evidence="5" id="KW-0677">Repeat</keyword>
<comment type="caution">
    <text evidence="14">The sequence shown here is derived from an EMBL/GenBank/DDBJ whole genome shotgun (WGS) entry which is preliminary data.</text>
</comment>
<keyword evidence="4" id="KW-0479">Metal-binding</keyword>
<evidence type="ECO:0000256" key="6">
    <source>
        <dbReference type="ARBA" id="ARBA00022837"/>
    </source>
</evidence>
<evidence type="ECO:0000256" key="9">
    <source>
        <dbReference type="ARBA" id="ARBA00023121"/>
    </source>
</evidence>
<organism evidence="14 15">
    <name type="scientific">Bagarius yarrelli</name>
    <name type="common">Goonch</name>
    <name type="synonym">Bagrus yarrelli</name>
    <dbReference type="NCBI Taxonomy" id="175774"/>
    <lineage>
        <taxon>Eukaryota</taxon>
        <taxon>Metazoa</taxon>
        <taxon>Chordata</taxon>
        <taxon>Craniata</taxon>
        <taxon>Vertebrata</taxon>
        <taxon>Euteleostomi</taxon>
        <taxon>Actinopterygii</taxon>
        <taxon>Neopterygii</taxon>
        <taxon>Teleostei</taxon>
        <taxon>Ostariophysi</taxon>
        <taxon>Siluriformes</taxon>
        <taxon>Sisoridae</taxon>
        <taxon>Sisorinae</taxon>
        <taxon>Bagarius</taxon>
    </lineage>
</organism>
<keyword evidence="9" id="KW-0446">Lipid-binding</keyword>
<dbReference type="GO" id="GO:0031210">
    <property type="term" value="F:phosphatidylcholine binding"/>
    <property type="evidence" value="ECO:0007669"/>
    <property type="project" value="TreeGrafter"/>
</dbReference>
<evidence type="ECO:0000256" key="7">
    <source>
        <dbReference type="ARBA" id="ARBA00022989"/>
    </source>
</evidence>
<evidence type="ECO:0000256" key="10">
    <source>
        <dbReference type="ARBA" id="ARBA00023136"/>
    </source>
</evidence>